<feature type="region of interest" description="Disordered" evidence="1">
    <location>
        <begin position="247"/>
        <end position="284"/>
    </location>
</feature>
<evidence type="ECO:0000259" key="3">
    <source>
        <dbReference type="SMART" id="SM00458"/>
    </source>
</evidence>
<dbReference type="PROSITE" id="PS50231">
    <property type="entry name" value="RICIN_B_LECTIN"/>
    <property type="match status" value="1"/>
</dbReference>
<evidence type="ECO:0000256" key="1">
    <source>
        <dbReference type="SAM" id="MobiDB-lite"/>
    </source>
</evidence>
<keyword evidence="2" id="KW-0732">Signal</keyword>
<dbReference type="InterPro" id="IPR000772">
    <property type="entry name" value="Ricin_B_lectin"/>
</dbReference>
<dbReference type="Pfam" id="PF13688">
    <property type="entry name" value="Reprolysin_5"/>
    <property type="match status" value="1"/>
</dbReference>
<gene>
    <name evidence="4" type="ORF">GCM10022278_38590</name>
</gene>
<reference evidence="5" key="1">
    <citation type="journal article" date="2019" name="Int. J. Syst. Evol. Microbiol.">
        <title>The Global Catalogue of Microorganisms (GCM) 10K type strain sequencing project: providing services to taxonomists for standard genome sequencing and annotation.</title>
        <authorList>
            <consortium name="The Broad Institute Genomics Platform"/>
            <consortium name="The Broad Institute Genome Sequencing Center for Infectious Disease"/>
            <person name="Wu L."/>
            <person name="Ma J."/>
        </authorList>
    </citation>
    <scope>NUCLEOTIDE SEQUENCE [LARGE SCALE GENOMIC DNA]</scope>
    <source>
        <strain evidence="5">JCM 17555</strain>
    </source>
</reference>
<protein>
    <recommendedName>
        <fullName evidence="3">Ricin B lectin domain-containing protein</fullName>
    </recommendedName>
</protein>
<organism evidence="4 5">
    <name type="scientific">Allohahella marinimesophila</name>
    <dbReference type="NCBI Taxonomy" id="1054972"/>
    <lineage>
        <taxon>Bacteria</taxon>
        <taxon>Pseudomonadati</taxon>
        <taxon>Pseudomonadota</taxon>
        <taxon>Gammaproteobacteria</taxon>
        <taxon>Oceanospirillales</taxon>
        <taxon>Hahellaceae</taxon>
        <taxon>Allohahella</taxon>
    </lineage>
</organism>
<dbReference type="InterPro" id="IPR024079">
    <property type="entry name" value="MetalloPept_cat_dom_sf"/>
</dbReference>
<dbReference type="EMBL" id="BAABBO010000022">
    <property type="protein sequence ID" value="GAA3978191.1"/>
    <property type="molecule type" value="Genomic_DNA"/>
</dbReference>
<evidence type="ECO:0000256" key="2">
    <source>
        <dbReference type="SAM" id="SignalP"/>
    </source>
</evidence>
<dbReference type="SUPFAM" id="SSF55486">
    <property type="entry name" value="Metalloproteases ('zincins'), catalytic domain"/>
    <property type="match status" value="1"/>
</dbReference>
<accession>A0ABP7Q8Q9</accession>
<dbReference type="Gene3D" id="3.40.390.10">
    <property type="entry name" value="Collagenase (Catalytic Domain)"/>
    <property type="match status" value="1"/>
</dbReference>
<dbReference type="InterPro" id="IPR035992">
    <property type="entry name" value="Ricin_B-like_lectins"/>
</dbReference>
<dbReference type="Gene3D" id="2.80.10.50">
    <property type="match status" value="2"/>
</dbReference>
<evidence type="ECO:0000313" key="4">
    <source>
        <dbReference type="EMBL" id="GAA3978191.1"/>
    </source>
</evidence>
<keyword evidence="5" id="KW-1185">Reference proteome</keyword>
<feature type="chain" id="PRO_5045204537" description="Ricin B lectin domain-containing protein" evidence="2">
    <location>
        <begin position="38"/>
        <end position="419"/>
    </location>
</feature>
<dbReference type="SUPFAM" id="SSF50370">
    <property type="entry name" value="Ricin B-like lectins"/>
    <property type="match status" value="1"/>
</dbReference>
<dbReference type="Proteomes" id="UP001501337">
    <property type="component" value="Unassembled WGS sequence"/>
</dbReference>
<proteinExistence type="predicted"/>
<dbReference type="SMART" id="SM00458">
    <property type="entry name" value="RICIN"/>
    <property type="match status" value="1"/>
</dbReference>
<comment type="caution">
    <text evidence="4">The sequence shown here is derived from an EMBL/GenBank/DDBJ whole genome shotgun (WGS) entry which is preliminary data.</text>
</comment>
<dbReference type="Pfam" id="PF00652">
    <property type="entry name" value="Ricin_B_lectin"/>
    <property type="match status" value="1"/>
</dbReference>
<feature type="signal peptide" evidence="2">
    <location>
        <begin position="1"/>
        <end position="37"/>
    </location>
</feature>
<feature type="domain" description="Ricin B lectin" evidence="3">
    <location>
        <begin position="282"/>
        <end position="417"/>
    </location>
</feature>
<dbReference type="CDD" id="cd00161">
    <property type="entry name" value="beta-trefoil_Ricin-like"/>
    <property type="match status" value="1"/>
</dbReference>
<sequence>MNNPNITSQKSHRRSASPLLTAILGTGMLASAAAAQAATMDVLVVYDSGAKSQLGGEPSTVARSWVNQINGYYTNSKIDIKLNLVGTQYHYESGNSVTDLITNLQKDSSIRSKRDSLGADFVVMMSSKANCGIGYVTMSSQYAYSVVGPKCGPMTMAHELGHNMGLDHSRKQGKTSGSRYSYALGYGVDYSFATIMSYAHLYGSSRIGKFSNPNVSCNGKPCGVPAGKWNEADAARALQNVRNELSNYRASKSSSSTTTTTAPKPTTTTSSGSSSSSSSITSGKTYRLRAKNSGKCIDVSGNASYSGATIAQWSCHGGSNQAWTASATSGGYFTLKAKHSGKCLAVDGTGDRARAIQENCNGGSKQEWKLTADGSHFRVSNKASSKNLDIRGQSRDNRAAVQQYSANGGDNQRFGLEGV</sequence>
<name>A0ABP7Q8Q9_9GAMM</name>
<feature type="compositionally biased region" description="Low complexity" evidence="1">
    <location>
        <begin position="250"/>
        <end position="284"/>
    </location>
</feature>
<evidence type="ECO:0000313" key="5">
    <source>
        <dbReference type="Proteomes" id="UP001501337"/>
    </source>
</evidence>